<proteinExistence type="predicted"/>
<protein>
    <submittedName>
        <fullName evidence="1">Uncharacterized protein</fullName>
    </submittedName>
</protein>
<reference evidence="1 2" key="1">
    <citation type="submission" date="2020-03" db="EMBL/GenBank/DDBJ databases">
        <title>Dissostichus mawsoni Genome sequencing and assembly.</title>
        <authorList>
            <person name="Park H."/>
        </authorList>
    </citation>
    <scope>NUCLEOTIDE SEQUENCE [LARGE SCALE GENOMIC DNA]</scope>
    <source>
        <strain evidence="1">DM0001</strain>
        <tissue evidence="1">Muscle</tissue>
    </source>
</reference>
<evidence type="ECO:0000313" key="1">
    <source>
        <dbReference type="EMBL" id="KAF3840630.1"/>
    </source>
</evidence>
<dbReference type="EMBL" id="JAAKFY010000020">
    <property type="protein sequence ID" value="KAF3840630.1"/>
    <property type="molecule type" value="Genomic_DNA"/>
</dbReference>
<sequence length="78" mass="8252">MCGCEQVMLTADYPDGRLTIGMMKSRQGSGERCGTKSDGCPPSAVELLVDCRATQTLQNTPSPAISKHCLSLQSAFDG</sequence>
<dbReference type="AlphaFoldDB" id="A0A7J5XU27"/>
<keyword evidence="2" id="KW-1185">Reference proteome</keyword>
<gene>
    <name evidence="1" type="ORF">F7725_006492</name>
</gene>
<comment type="caution">
    <text evidence="1">The sequence shown here is derived from an EMBL/GenBank/DDBJ whole genome shotgun (WGS) entry which is preliminary data.</text>
</comment>
<organism evidence="1 2">
    <name type="scientific">Dissostichus mawsoni</name>
    <name type="common">Antarctic cod</name>
    <dbReference type="NCBI Taxonomy" id="36200"/>
    <lineage>
        <taxon>Eukaryota</taxon>
        <taxon>Metazoa</taxon>
        <taxon>Chordata</taxon>
        <taxon>Craniata</taxon>
        <taxon>Vertebrata</taxon>
        <taxon>Euteleostomi</taxon>
        <taxon>Actinopterygii</taxon>
        <taxon>Neopterygii</taxon>
        <taxon>Teleostei</taxon>
        <taxon>Neoteleostei</taxon>
        <taxon>Acanthomorphata</taxon>
        <taxon>Eupercaria</taxon>
        <taxon>Perciformes</taxon>
        <taxon>Notothenioidei</taxon>
        <taxon>Nototheniidae</taxon>
        <taxon>Dissostichus</taxon>
    </lineage>
</organism>
<name>A0A7J5XU27_DISMA</name>
<evidence type="ECO:0000313" key="2">
    <source>
        <dbReference type="Proteomes" id="UP000518266"/>
    </source>
</evidence>
<dbReference type="Proteomes" id="UP000518266">
    <property type="component" value="Unassembled WGS sequence"/>
</dbReference>
<accession>A0A7J5XU27</accession>